<dbReference type="GO" id="GO:0006520">
    <property type="term" value="P:amino acid metabolic process"/>
    <property type="evidence" value="ECO:0007669"/>
    <property type="project" value="InterPro"/>
</dbReference>
<gene>
    <name evidence="7" type="ORF">MNBD_GAMMA05-757</name>
</gene>
<dbReference type="InterPro" id="IPR004839">
    <property type="entry name" value="Aminotransferase_I/II_large"/>
</dbReference>
<keyword evidence="3" id="KW-0032">Aminotransferase</keyword>
<evidence type="ECO:0000256" key="4">
    <source>
        <dbReference type="ARBA" id="ARBA00022679"/>
    </source>
</evidence>
<dbReference type="EMBL" id="UOFE01000039">
    <property type="protein sequence ID" value="VAW54259.1"/>
    <property type="molecule type" value="Genomic_DNA"/>
</dbReference>
<accession>A0A3B0WYF8</accession>
<dbReference type="InterPro" id="IPR015421">
    <property type="entry name" value="PyrdxlP-dep_Trfase_major"/>
</dbReference>
<comment type="similarity">
    <text evidence="2">Belongs to the class-I pyridoxal-phosphate-dependent aminotransferase family.</text>
</comment>
<comment type="cofactor">
    <cofactor evidence="1">
        <name>pyridoxal 5'-phosphate</name>
        <dbReference type="ChEBI" id="CHEBI:597326"/>
    </cofactor>
</comment>
<dbReference type="Gene3D" id="3.40.640.10">
    <property type="entry name" value="Type I PLP-dependent aspartate aminotransferase-like (Major domain)"/>
    <property type="match status" value="1"/>
</dbReference>
<organism evidence="7">
    <name type="scientific">hydrothermal vent metagenome</name>
    <dbReference type="NCBI Taxonomy" id="652676"/>
    <lineage>
        <taxon>unclassified sequences</taxon>
        <taxon>metagenomes</taxon>
        <taxon>ecological metagenomes</taxon>
    </lineage>
</organism>
<evidence type="ECO:0000256" key="5">
    <source>
        <dbReference type="ARBA" id="ARBA00022898"/>
    </source>
</evidence>
<feature type="domain" description="Aminotransferase class I/classII large" evidence="6">
    <location>
        <begin position="3"/>
        <end position="136"/>
    </location>
</feature>
<dbReference type="SUPFAM" id="SSF53383">
    <property type="entry name" value="PLP-dependent transferases"/>
    <property type="match status" value="1"/>
</dbReference>
<keyword evidence="5" id="KW-0663">Pyridoxal phosphate</keyword>
<evidence type="ECO:0000256" key="3">
    <source>
        <dbReference type="ARBA" id="ARBA00022576"/>
    </source>
</evidence>
<dbReference type="AlphaFoldDB" id="A0A3B0WYF8"/>
<evidence type="ECO:0000313" key="7">
    <source>
        <dbReference type="EMBL" id="VAW54259.1"/>
    </source>
</evidence>
<dbReference type="Pfam" id="PF00155">
    <property type="entry name" value="Aminotran_1_2"/>
    <property type="match status" value="1"/>
</dbReference>
<dbReference type="GO" id="GO:0030170">
    <property type="term" value="F:pyridoxal phosphate binding"/>
    <property type="evidence" value="ECO:0007669"/>
    <property type="project" value="InterPro"/>
</dbReference>
<evidence type="ECO:0000259" key="6">
    <source>
        <dbReference type="Pfam" id="PF00155"/>
    </source>
</evidence>
<evidence type="ECO:0000256" key="2">
    <source>
        <dbReference type="ARBA" id="ARBA00007441"/>
    </source>
</evidence>
<dbReference type="InterPro" id="IPR050596">
    <property type="entry name" value="AspAT/PAT-like"/>
</dbReference>
<protein>
    <recommendedName>
        <fullName evidence="6">Aminotransferase class I/classII large domain-containing protein</fullName>
    </recommendedName>
</protein>
<dbReference type="PANTHER" id="PTHR46383">
    <property type="entry name" value="ASPARTATE AMINOTRANSFERASE"/>
    <property type="match status" value="1"/>
</dbReference>
<reference evidence="7" key="1">
    <citation type="submission" date="2018-06" db="EMBL/GenBank/DDBJ databases">
        <authorList>
            <person name="Zhirakovskaya E."/>
        </authorList>
    </citation>
    <scope>NUCLEOTIDE SEQUENCE</scope>
</reference>
<name>A0A3B0WYF8_9ZZZZ</name>
<proteinExistence type="inferred from homology"/>
<dbReference type="InterPro" id="IPR015424">
    <property type="entry name" value="PyrdxlP-dep_Trfase"/>
</dbReference>
<keyword evidence="4" id="KW-0808">Transferase</keyword>
<evidence type="ECO:0000256" key="1">
    <source>
        <dbReference type="ARBA" id="ARBA00001933"/>
    </source>
</evidence>
<sequence length="142" mass="16382">MVVPESYVDAIDRIVQNIFLAPPTMPQYAALTALKAGTQVILNERRDIFKQWRNFLLPVIKPLGFNVAMEPQGAFYIYANCERFTDDSFNWVKRLLNEQGVALTPGIDFGDYLVNKHCRFAYTQSLENLEQVMDEIDIFINK</sequence>
<dbReference type="PANTHER" id="PTHR46383:SF2">
    <property type="entry name" value="AMINOTRANSFERASE"/>
    <property type="match status" value="1"/>
</dbReference>
<dbReference type="GO" id="GO:0008483">
    <property type="term" value="F:transaminase activity"/>
    <property type="evidence" value="ECO:0007669"/>
    <property type="project" value="UniProtKB-KW"/>
</dbReference>